<organism evidence="1 2">
    <name type="scientific">Antarcticirhabdus aurantiaca</name>
    <dbReference type="NCBI Taxonomy" id="2606717"/>
    <lineage>
        <taxon>Bacteria</taxon>
        <taxon>Pseudomonadati</taxon>
        <taxon>Pseudomonadota</taxon>
        <taxon>Alphaproteobacteria</taxon>
        <taxon>Hyphomicrobiales</taxon>
        <taxon>Aurantimonadaceae</taxon>
        <taxon>Antarcticirhabdus</taxon>
    </lineage>
</organism>
<sequence length="163" mass="17274">MTLNARTDMAVSLTVNGRRTAGFVPVRQTLAGYLREELGLTAVHLGCEQGSCGACTVRVDGEVMRSCLVLAVQAEGCVVETPEGFSGDPAMDRLRERFATRNALQCGFCTGGMLVAACDLLAREPRPSRHAIREAISGHVCRCTGYEAIVDAIESAALAETAP</sequence>
<name>A0ACD4NHU0_9HYPH</name>
<accession>A0ACD4NHU0</accession>
<evidence type="ECO:0000313" key="2">
    <source>
        <dbReference type="Proteomes" id="UP001163223"/>
    </source>
</evidence>
<gene>
    <name evidence="1" type="ORF">OXU80_15845</name>
</gene>
<keyword evidence="2" id="KW-1185">Reference proteome</keyword>
<proteinExistence type="predicted"/>
<dbReference type="EMBL" id="CP113520">
    <property type="protein sequence ID" value="WAJ26364.1"/>
    <property type="molecule type" value="Genomic_DNA"/>
</dbReference>
<protein>
    <submittedName>
        <fullName evidence="1">(2Fe-2S)-binding protein</fullName>
    </submittedName>
</protein>
<dbReference type="Proteomes" id="UP001163223">
    <property type="component" value="Chromosome"/>
</dbReference>
<reference evidence="1" key="1">
    <citation type="submission" date="2022-11" db="EMBL/GenBank/DDBJ databases">
        <title>beta-Carotene-producing bacterium, Jeongeuplla avenae sp. nov., alleviates the salt stress of Arabidopsis seedlings.</title>
        <authorList>
            <person name="Jiang L."/>
            <person name="Lee J."/>
        </authorList>
    </citation>
    <scope>NUCLEOTIDE SEQUENCE</scope>
    <source>
        <strain evidence="1">DY_R2A_6</strain>
    </source>
</reference>
<evidence type="ECO:0000313" key="1">
    <source>
        <dbReference type="EMBL" id="WAJ26364.1"/>
    </source>
</evidence>